<organism evidence="10 11">
    <name type="scientific">Pseudonocardia oroxyli</name>
    <dbReference type="NCBI Taxonomy" id="366584"/>
    <lineage>
        <taxon>Bacteria</taxon>
        <taxon>Bacillati</taxon>
        <taxon>Actinomycetota</taxon>
        <taxon>Actinomycetes</taxon>
        <taxon>Pseudonocardiales</taxon>
        <taxon>Pseudonocardiaceae</taxon>
        <taxon>Pseudonocardia</taxon>
    </lineage>
</organism>
<keyword evidence="4 8" id="KW-0812">Transmembrane</keyword>
<gene>
    <name evidence="10" type="ORF">SAMN05216377_111166</name>
</gene>
<evidence type="ECO:0000256" key="5">
    <source>
        <dbReference type="ARBA" id="ARBA00022989"/>
    </source>
</evidence>
<dbReference type="Gene3D" id="1.20.1250.20">
    <property type="entry name" value="MFS general substrate transporter like domains"/>
    <property type="match status" value="1"/>
</dbReference>
<dbReference type="Pfam" id="PF07690">
    <property type="entry name" value="MFS_1"/>
    <property type="match status" value="1"/>
</dbReference>
<feature type="transmembrane region" description="Helical" evidence="8">
    <location>
        <begin position="153"/>
        <end position="176"/>
    </location>
</feature>
<dbReference type="InterPro" id="IPR011701">
    <property type="entry name" value="MFS"/>
</dbReference>
<feature type="transmembrane region" description="Helical" evidence="8">
    <location>
        <begin position="182"/>
        <end position="203"/>
    </location>
</feature>
<protein>
    <submittedName>
        <fullName evidence="10">Drug resistance transporter, EmrB/QacA subfamily</fullName>
    </submittedName>
</protein>
<dbReference type="GO" id="GO:0022857">
    <property type="term" value="F:transmembrane transporter activity"/>
    <property type="evidence" value="ECO:0007669"/>
    <property type="project" value="InterPro"/>
</dbReference>
<evidence type="ECO:0000256" key="7">
    <source>
        <dbReference type="SAM" id="MobiDB-lite"/>
    </source>
</evidence>
<dbReference type="InterPro" id="IPR020846">
    <property type="entry name" value="MFS_dom"/>
</dbReference>
<feature type="transmembrane region" description="Helical" evidence="8">
    <location>
        <begin position="246"/>
        <end position="264"/>
    </location>
</feature>
<evidence type="ECO:0000256" key="2">
    <source>
        <dbReference type="ARBA" id="ARBA00022448"/>
    </source>
</evidence>
<dbReference type="OrthoDB" id="102502at2"/>
<dbReference type="EMBL" id="FNBE01000011">
    <property type="protein sequence ID" value="SDG39831.1"/>
    <property type="molecule type" value="Genomic_DNA"/>
</dbReference>
<feature type="domain" description="Major facilitator superfamily (MFS) profile" evidence="9">
    <location>
        <begin position="28"/>
        <end position="480"/>
    </location>
</feature>
<evidence type="ECO:0000256" key="6">
    <source>
        <dbReference type="ARBA" id="ARBA00023136"/>
    </source>
</evidence>
<evidence type="ECO:0000256" key="3">
    <source>
        <dbReference type="ARBA" id="ARBA00022475"/>
    </source>
</evidence>
<evidence type="ECO:0000313" key="11">
    <source>
        <dbReference type="Proteomes" id="UP000198967"/>
    </source>
</evidence>
<feature type="transmembrane region" description="Helical" evidence="8">
    <location>
        <begin position="26"/>
        <end position="46"/>
    </location>
</feature>
<dbReference type="Proteomes" id="UP000198967">
    <property type="component" value="Unassembled WGS sequence"/>
</dbReference>
<evidence type="ECO:0000313" key="10">
    <source>
        <dbReference type="EMBL" id="SDG39831.1"/>
    </source>
</evidence>
<feature type="transmembrane region" description="Helical" evidence="8">
    <location>
        <begin position="215"/>
        <end position="234"/>
    </location>
</feature>
<evidence type="ECO:0000256" key="1">
    <source>
        <dbReference type="ARBA" id="ARBA00004651"/>
    </source>
</evidence>
<feature type="transmembrane region" description="Helical" evidence="8">
    <location>
        <begin position="451"/>
        <end position="474"/>
    </location>
</feature>
<proteinExistence type="predicted"/>
<feature type="transmembrane region" description="Helical" evidence="8">
    <location>
        <begin position="119"/>
        <end position="141"/>
    </location>
</feature>
<feature type="region of interest" description="Disordered" evidence="7">
    <location>
        <begin position="1"/>
        <end position="21"/>
    </location>
</feature>
<feature type="transmembrane region" description="Helical" evidence="8">
    <location>
        <begin position="94"/>
        <end position="113"/>
    </location>
</feature>
<feature type="transmembrane region" description="Helical" evidence="8">
    <location>
        <begin position="319"/>
        <end position="337"/>
    </location>
</feature>
<comment type="subcellular location">
    <subcellularLocation>
        <location evidence="1">Cell membrane</location>
        <topology evidence="1">Multi-pass membrane protein</topology>
    </subcellularLocation>
</comment>
<reference evidence="10 11" key="1">
    <citation type="submission" date="2016-10" db="EMBL/GenBank/DDBJ databases">
        <authorList>
            <person name="de Groot N.N."/>
        </authorList>
    </citation>
    <scope>NUCLEOTIDE SEQUENCE [LARGE SCALE GENOMIC DNA]</scope>
    <source>
        <strain evidence="10 11">CGMCC 4.3143</strain>
    </source>
</reference>
<dbReference type="PROSITE" id="PS50850">
    <property type="entry name" value="MFS"/>
    <property type="match status" value="1"/>
</dbReference>
<dbReference type="AlphaFoldDB" id="A0A1G7TXM7"/>
<keyword evidence="2" id="KW-0813">Transport</keyword>
<sequence length="487" mass="49388">MEGTTTPPVRPAAAPRAPAGTAPRPYAVLAVTSLALALVLINGTSINVALPDLSRDFAAPAGLADWFLLAFLLANTASILVFGRISDLVGRRRIYLVGMTAFMVLSLAATVAPDAGTFIAVRALQGVSAATIVANSSALVADAFPEHRLAYGLSLNLTAASVANTVGPTIGGLLVSVAGWEAVFLVNVPFGLAALLLGLRVLPGPRAATGRRERFDARGALLSAAALATLLYGVNRLSTAGPADPVVWAMLGLGVVLWAVFGLLERRLQDPLVDLALVRDKARACAYGAAFFQSFGRAGVTVLVVLQQQIVAGRSAAEAGLTGMVMALAMVVVTPVSGRLTRVLTARTLTALGGGLSVAGTVGLALTPPTAALPATMAWLVLVGAGIGTFVTPNTTAIMRGVAPERRAVANSVRSMLYNSAAALGTSVVLLLVSASGIAGYDVQDSGPRVSAAFTVALLVCAGADALALAFGIARGGPWRVRDGAAG</sequence>
<accession>A0A1G7TXM7</accession>
<feature type="transmembrane region" description="Helical" evidence="8">
    <location>
        <begin position="66"/>
        <end position="82"/>
    </location>
</feature>
<evidence type="ECO:0000259" key="9">
    <source>
        <dbReference type="PROSITE" id="PS50850"/>
    </source>
</evidence>
<dbReference type="PANTHER" id="PTHR42718">
    <property type="entry name" value="MAJOR FACILITATOR SUPERFAMILY MULTIDRUG TRANSPORTER MFSC"/>
    <property type="match status" value="1"/>
</dbReference>
<evidence type="ECO:0000256" key="4">
    <source>
        <dbReference type="ARBA" id="ARBA00022692"/>
    </source>
</evidence>
<keyword evidence="11" id="KW-1185">Reference proteome</keyword>
<keyword evidence="3" id="KW-1003">Cell membrane</keyword>
<dbReference type="InterPro" id="IPR036259">
    <property type="entry name" value="MFS_trans_sf"/>
</dbReference>
<feature type="transmembrane region" description="Helical" evidence="8">
    <location>
        <begin position="372"/>
        <end position="391"/>
    </location>
</feature>
<dbReference type="SUPFAM" id="SSF103473">
    <property type="entry name" value="MFS general substrate transporter"/>
    <property type="match status" value="1"/>
</dbReference>
<dbReference type="STRING" id="366584.SAMN05216377_111166"/>
<dbReference type="RefSeq" id="WP_093086143.1">
    <property type="nucleotide sequence ID" value="NZ_FNBE01000011.1"/>
</dbReference>
<name>A0A1G7TXM7_PSEOR</name>
<keyword evidence="5 8" id="KW-1133">Transmembrane helix</keyword>
<dbReference type="Gene3D" id="1.20.1720.10">
    <property type="entry name" value="Multidrug resistance protein D"/>
    <property type="match status" value="1"/>
</dbReference>
<dbReference type="PANTHER" id="PTHR42718:SF46">
    <property type="entry name" value="BLR6921 PROTEIN"/>
    <property type="match status" value="1"/>
</dbReference>
<dbReference type="CDD" id="cd17321">
    <property type="entry name" value="MFS_MMR_MDR_like"/>
    <property type="match status" value="1"/>
</dbReference>
<dbReference type="GO" id="GO:0005886">
    <property type="term" value="C:plasma membrane"/>
    <property type="evidence" value="ECO:0007669"/>
    <property type="project" value="UniProtKB-SubCell"/>
</dbReference>
<feature type="transmembrane region" description="Helical" evidence="8">
    <location>
        <begin position="285"/>
        <end position="307"/>
    </location>
</feature>
<keyword evidence="6 8" id="KW-0472">Membrane</keyword>
<feature type="transmembrane region" description="Helical" evidence="8">
    <location>
        <begin position="349"/>
        <end position="366"/>
    </location>
</feature>
<evidence type="ECO:0000256" key="8">
    <source>
        <dbReference type="SAM" id="Phobius"/>
    </source>
</evidence>
<feature type="transmembrane region" description="Helical" evidence="8">
    <location>
        <begin position="416"/>
        <end position="439"/>
    </location>
</feature>